<dbReference type="GO" id="GO:0000028">
    <property type="term" value="P:ribosomal small subunit assembly"/>
    <property type="evidence" value="ECO:0007669"/>
    <property type="project" value="TreeGrafter"/>
</dbReference>
<evidence type="ECO:0000313" key="6">
    <source>
        <dbReference type="EMBL" id="MAH62450.1"/>
    </source>
</evidence>
<comment type="similarity">
    <text evidence="3">Belongs to the RimP family.</text>
</comment>
<protein>
    <recommendedName>
        <fullName evidence="3">Ribosome maturation factor RimP</fullName>
    </recommendedName>
</protein>
<dbReference type="Proteomes" id="UP000226525">
    <property type="component" value="Unassembled WGS sequence"/>
</dbReference>
<dbReference type="GO" id="GO:0006412">
    <property type="term" value="P:translation"/>
    <property type="evidence" value="ECO:0007669"/>
    <property type="project" value="TreeGrafter"/>
</dbReference>
<accession>A0A2D6YH24</accession>
<evidence type="ECO:0000313" key="7">
    <source>
        <dbReference type="Proteomes" id="UP000226525"/>
    </source>
</evidence>
<keyword evidence="2 3" id="KW-0690">Ribosome biogenesis</keyword>
<dbReference type="InterPro" id="IPR028989">
    <property type="entry name" value="RimP_N"/>
</dbReference>
<evidence type="ECO:0000256" key="1">
    <source>
        <dbReference type="ARBA" id="ARBA00022490"/>
    </source>
</evidence>
<sequence length="154" mass="17699">MARLPDRLLQLLTPPLEQLGYEILQLDWRREGKEQVLCLWIDRPEGINLDDCVLVNRAIEPILDNEDPIRGAYRLEVSTPGVDRPLRTLAHYQRFLGKRITLLLHNSQQGHKRWTGTLHTTTDQGIVLRAEQGPLLEISLQEICQAHLDPLLFG</sequence>
<dbReference type="GO" id="GO:0005829">
    <property type="term" value="C:cytosol"/>
    <property type="evidence" value="ECO:0007669"/>
    <property type="project" value="TreeGrafter"/>
</dbReference>
<name>A0A2D6YH24_9DELT</name>
<evidence type="ECO:0000259" key="4">
    <source>
        <dbReference type="Pfam" id="PF02576"/>
    </source>
</evidence>
<gene>
    <name evidence="3" type="primary">rimP</name>
    <name evidence="6" type="ORF">CMN54_03165</name>
</gene>
<dbReference type="Gene3D" id="3.30.300.70">
    <property type="entry name" value="RimP-like superfamily, N-terminal"/>
    <property type="match status" value="1"/>
</dbReference>
<dbReference type="SUPFAM" id="SSF74942">
    <property type="entry name" value="YhbC-like, C-terminal domain"/>
    <property type="match status" value="1"/>
</dbReference>
<dbReference type="PANTHER" id="PTHR33867">
    <property type="entry name" value="RIBOSOME MATURATION FACTOR RIMP"/>
    <property type="match status" value="1"/>
</dbReference>
<dbReference type="InterPro" id="IPR035956">
    <property type="entry name" value="RimP_N_sf"/>
</dbReference>
<dbReference type="Pfam" id="PF02576">
    <property type="entry name" value="RimP_N"/>
    <property type="match status" value="1"/>
</dbReference>
<feature type="domain" description="Ribosome maturation factor RimP C-terminal" evidence="5">
    <location>
        <begin position="86"/>
        <end position="147"/>
    </location>
</feature>
<dbReference type="InterPro" id="IPR028998">
    <property type="entry name" value="RimP_C"/>
</dbReference>
<evidence type="ECO:0000256" key="3">
    <source>
        <dbReference type="HAMAP-Rule" id="MF_01077"/>
    </source>
</evidence>
<proteinExistence type="inferred from homology"/>
<dbReference type="PANTHER" id="PTHR33867:SF1">
    <property type="entry name" value="RIBOSOME MATURATION FACTOR RIMP"/>
    <property type="match status" value="1"/>
</dbReference>
<comment type="caution">
    <text evidence="6">The sequence shown here is derived from an EMBL/GenBank/DDBJ whole genome shotgun (WGS) entry which is preliminary data.</text>
</comment>
<dbReference type="SUPFAM" id="SSF75420">
    <property type="entry name" value="YhbC-like, N-terminal domain"/>
    <property type="match status" value="1"/>
</dbReference>
<dbReference type="CDD" id="cd01734">
    <property type="entry name" value="YlxS_C"/>
    <property type="match status" value="1"/>
</dbReference>
<dbReference type="Gene3D" id="2.30.30.180">
    <property type="entry name" value="Ribosome maturation factor RimP, C-terminal domain"/>
    <property type="match status" value="1"/>
</dbReference>
<keyword evidence="1 3" id="KW-0963">Cytoplasm</keyword>
<feature type="domain" description="Ribosome maturation factor RimP N-terminal" evidence="4">
    <location>
        <begin position="12"/>
        <end position="83"/>
    </location>
</feature>
<dbReference type="InterPro" id="IPR003728">
    <property type="entry name" value="Ribosome_maturation_RimP"/>
</dbReference>
<organism evidence="6 7">
    <name type="scientific">SAR324 cluster bacterium</name>
    <dbReference type="NCBI Taxonomy" id="2024889"/>
    <lineage>
        <taxon>Bacteria</taxon>
        <taxon>Deltaproteobacteria</taxon>
        <taxon>SAR324 cluster</taxon>
    </lineage>
</organism>
<evidence type="ECO:0000256" key="2">
    <source>
        <dbReference type="ARBA" id="ARBA00022517"/>
    </source>
</evidence>
<dbReference type="HAMAP" id="MF_01077">
    <property type="entry name" value="RimP"/>
    <property type="match status" value="1"/>
</dbReference>
<comment type="function">
    <text evidence="3">Required for maturation of 30S ribosomal subunits.</text>
</comment>
<dbReference type="FunFam" id="3.30.300.70:FF:000001">
    <property type="entry name" value="Ribosome maturation factor RimP"/>
    <property type="match status" value="1"/>
</dbReference>
<dbReference type="AlphaFoldDB" id="A0A2D6YH24"/>
<reference evidence="7" key="1">
    <citation type="submission" date="2017-09" db="EMBL/GenBank/DDBJ databases">
        <title>The Reconstruction of 2,631 Draft Metagenome-Assembled Genomes from the Global Oceans.</title>
        <authorList>
            <person name="Tully B.J."/>
            <person name="Graham E.D."/>
            <person name="Heidelberg J.F."/>
        </authorList>
    </citation>
    <scope>NUCLEOTIDE SEQUENCE [LARGE SCALE GENOMIC DNA]</scope>
</reference>
<comment type="subcellular location">
    <subcellularLocation>
        <location evidence="3">Cytoplasm</location>
    </subcellularLocation>
</comment>
<dbReference type="InterPro" id="IPR036847">
    <property type="entry name" value="RimP_C_sf"/>
</dbReference>
<evidence type="ECO:0000259" key="5">
    <source>
        <dbReference type="Pfam" id="PF17384"/>
    </source>
</evidence>
<dbReference type="EMBL" id="NZEX01000032">
    <property type="protein sequence ID" value="MAH62450.1"/>
    <property type="molecule type" value="Genomic_DNA"/>
</dbReference>
<dbReference type="Pfam" id="PF17384">
    <property type="entry name" value="DUF150_C"/>
    <property type="match status" value="1"/>
</dbReference>